<keyword evidence="7" id="KW-1185">Reference proteome</keyword>
<comment type="caution">
    <text evidence="6">The sequence shown here is derived from an EMBL/GenBank/DDBJ whole genome shotgun (WGS) entry which is preliminary data.</text>
</comment>
<evidence type="ECO:0000313" key="6">
    <source>
        <dbReference type="EMBL" id="GEN33987.1"/>
    </source>
</evidence>
<evidence type="ECO:0000256" key="3">
    <source>
        <dbReference type="ARBA" id="ARBA00022989"/>
    </source>
</evidence>
<protein>
    <recommendedName>
        <fullName evidence="8">Isoprenylcysteine carboxyl methyltransferase</fullName>
    </recommendedName>
</protein>
<evidence type="ECO:0000256" key="5">
    <source>
        <dbReference type="SAM" id="Phobius"/>
    </source>
</evidence>
<dbReference type="Proteomes" id="UP000321157">
    <property type="component" value="Unassembled WGS sequence"/>
</dbReference>
<dbReference type="PANTHER" id="PTHR43847">
    <property type="entry name" value="BLL3993 PROTEIN"/>
    <property type="match status" value="1"/>
</dbReference>
<proteinExistence type="predicted"/>
<comment type="subcellular location">
    <subcellularLocation>
        <location evidence="1">Membrane</location>
        <topology evidence="1">Multi-pass membrane protein</topology>
    </subcellularLocation>
</comment>
<accession>A0A511V4Y2</accession>
<sequence>MPVFYLVFLLIISQRLLELRVAKRNREWMESRGGVEIGADHYPLMVLLHTVFFVSLWAEAALRGYPLSNRWPLIVFVLITVQIIRYWAIISLGPYWNTRIIFVPGGEVVKQGPYRFLRHPNYTVVILEIALIPLLFQAYVTCILFSLSNALMLRHRIRIEETGLAQHTDYADTMGSRFRFIPKSPEK</sequence>
<feature type="transmembrane region" description="Helical" evidence="5">
    <location>
        <begin position="74"/>
        <end position="96"/>
    </location>
</feature>
<evidence type="ECO:0000256" key="2">
    <source>
        <dbReference type="ARBA" id="ARBA00022692"/>
    </source>
</evidence>
<keyword evidence="2 5" id="KW-0812">Transmembrane</keyword>
<organism evidence="6 7">
    <name type="scientific">Aneurinibacillus danicus</name>
    <dbReference type="NCBI Taxonomy" id="267746"/>
    <lineage>
        <taxon>Bacteria</taxon>
        <taxon>Bacillati</taxon>
        <taxon>Bacillota</taxon>
        <taxon>Bacilli</taxon>
        <taxon>Bacillales</taxon>
        <taxon>Paenibacillaceae</taxon>
        <taxon>Aneurinibacillus group</taxon>
        <taxon>Aneurinibacillus</taxon>
    </lineage>
</organism>
<dbReference type="Gene3D" id="1.20.120.1630">
    <property type="match status" value="1"/>
</dbReference>
<keyword evidence="4 5" id="KW-0472">Membrane</keyword>
<name>A0A511V4Y2_9BACL</name>
<feature type="transmembrane region" description="Helical" evidence="5">
    <location>
        <begin position="122"/>
        <end position="147"/>
    </location>
</feature>
<dbReference type="Pfam" id="PF04140">
    <property type="entry name" value="ICMT"/>
    <property type="match status" value="1"/>
</dbReference>
<dbReference type="EMBL" id="BJXX01000058">
    <property type="protein sequence ID" value="GEN33987.1"/>
    <property type="molecule type" value="Genomic_DNA"/>
</dbReference>
<dbReference type="InterPro" id="IPR007269">
    <property type="entry name" value="ICMT_MeTrfase"/>
</dbReference>
<evidence type="ECO:0000256" key="4">
    <source>
        <dbReference type="ARBA" id="ARBA00023136"/>
    </source>
</evidence>
<dbReference type="GO" id="GO:0016020">
    <property type="term" value="C:membrane"/>
    <property type="evidence" value="ECO:0007669"/>
    <property type="project" value="UniProtKB-SubCell"/>
</dbReference>
<feature type="transmembrane region" description="Helical" evidence="5">
    <location>
        <begin position="42"/>
        <end position="62"/>
    </location>
</feature>
<dbReference type="InterPro" id="IPR052527">
    <property type="entry name" value="Metal_cation-efflux_comp"/>
</dbReference>
<dbReference type="OrthoDB" id="7203053at2"/>
<evidence type="ECO:0008006" key="8">
    <source>
        <dbReference type="Google" id="ProtNLM"/>
    </source>
</evidence>
<gene>
    <name evidence="6" type="primary">ypbQ</name>
    <name evidence="6" type="ORF">ADA01nite_14470</name>
</gene>
<keyword evidence="3 5" id="KW-1133">Transmembrane helix</keyword>
<dbReference type="AlphaFoldDB" id="A0A511V4Y2"/>
<evidence type="ECO:0000256" key="1">
    <source>
        <dbReference type="ARBA" id="ARBA00004141"/>
    </source>
</evidence>
<reference evidence="6 7" key="1">
    <citation type="submission" date="2019-07" db="EMBL/GenBank/DDBJ databases">
        <title>Whole genome shotgun sequence of Aneurinibacillus danicus NBRC 102444.</title>
        <authorList>
            <person name="Hosoyama A."/>
            <person name="Uohara A."/>
            <person name="Ohji S."/>
            <person name="Ichikawa N."/>
        </authorList>
    </citation>
    <scope>NUCLEOTIDE SEQUENCE [LARGE SCALE GENOMIC DNA]</scope>
    <source>
        <strain evidence="6 7">NBRC 102444</strain>
    </source>
</reference>
<dbReference type="PANTHER" id="PTHR43847:SF1">
    <property type="entry name" value="BLL3993 PROTEIN"/>
    <property type="match status" value="1"/>
</dbReference>
<dbReference type="GO" id="GO:0004671">
    <property type="term" value="F:protein C-terminal S-isoprenylcysteine carboxyl O-methyltransferase activity"/>
    <property type="evidence" value="ECO:0007669"/>
    <property type="project" value="InterPro"/>
</dbReference>
<dbReference type="RefSeq" id="WP_146809274.1">
    <property type="nucleotide sequence ID" value="NZ_BJXX01000058.1"/>
</dbReference>
<evidence type="ECO:0000313" key="7">
    <source>
        <dbReference type="Proteomes" id="UP000321157"/>
    </source>
</evidence>